<name>A0A1R2B978_9CILI</name>
<keyword evidence="6 8" id="KW-0472">Membrane</keyword>
<dbReference type="Pfam" id="PF00520">
    <property type="entry name" value="Ion_trans"/>
    <property type="match status" value="1"/>
</dbReference>
<dbReference type="InterPro" id="IPR000595">
    <property type="entry name" value="cNMP-bd_dom"/>
</dbReference>
<dbReference type="SUPFAM" id="SSF51206">
    <property type="entry name" value="cAMP-binding domain-like"/>
    <property type="match status" value="1"/>
</dbReference>
<evidence type="ECO:0000256" key="2">
    <source>
        <dbReference type="ARBA" id="ARBA00022448"/>
    </source>
</evidence>
<evidence type="ECO:0000313" key="10">
    <source>
        <dbReference type="EMBL" id="OMJ73332.1"/>
    </source>
</evidence>
<dbReference type="GO" id="GO:0016020">
    <property type="term" value="C:membrane"/>
    <property type="evidence" value="ECO:0007669"/>
    <property type="project" value="UniProtKB-SubCell"/>
</dbReference>
<keyword evidence="3 8" id="KW-0812">Transmembrane</keyword>
<dbReference type="Proteomes" id="UP000187209">
    <property type="component" value="Unassembled WGS sequence"/>
</dbReference>
<organism evidence="10 11">
    <name type="scientific">Stentor coeruleus</name>
    <dbReference type="NCBI Taxonomy" id="5963"/>
    <lineage>
        <taxon>Eukaryota</taxon>
        <taxon>Sar</taxon>
        <taxon>Alveolata</taxon>
        <taxon>Ciliophora</taxon>
        <taxon>Postciliodesmatophora</taxon>
        <taxon>Heterotrichea</taxon>
        <taxon>Heterotrichida</taxon>
        <taxon>Stentoridae</taxon>
        <taxon>Stentor</taxon>
    </lineage>
</organism>
<dbReference type="CDD" id="cd00038">
    <property type="entry name" value="CAP_ED"/>
    <property type="match status" value="1"/>
</dbReference>
<feature type="transmembrane region" description="Helical" evidence="8">
    <location>
        <begin position="247"/>
        <end position="266"/>
    </location>
</feature>
<evidence type="ECO:0000313" key="11">
    <source>
        <dbReference type="Proteomes" id="UP000187209"/>
    </source>
</evidence>
<feature type="transmembrane region" description="Helical" evidence="8">
    <location>
        <begin position="135"/>
        <end position="156"/>
    </location>
</feature>
<dbReference type="InterPro" id="IPR005821">
    <property type="entry name" value="Ion_trans_dom"/>
</dbReference>
<comment type="subcellular location">
    <subcellularLocation>
        <location evidence="1">Membrane</location>
        <topology evidence="1">Multi-pass membrane protein</topology>
    </subcellularLocation>
</comment>
<dbReference type="Pfam" id="PF00027">
    <property type="entry name" value="cNMP_binding"/>
    <property type="match status" value="1"/>
</dbReference>
<evidence type="ECO:0000256" key="1">
    <source>
        <dbReference type="ARBA" id="ARBA00004141"/>
    </source>
</evidence>
<evidence type="ECO:0000256" key="5">
    <source>
        <dbReference type="ARBA" id="ARBA00023065"/>
    </source>
</evidence>
<dbReference type="InterPro" id="IPR014710">
    <property type="entry name" value="RmlC-like_jellyroll"/>
</dbReference>
<dbReference type="PROSITE" id="PS50042">
    <property type="entry name" value="CNMP_BINDING_3"/>
    <property type="match status" value="1"/>
</dbReference>
<feature type="transmembrane region" description="Helical" evidence="8">
    <location>
        <begin position="176"/>
        <end position="197"/>
    </location>
</feature>
<feature type="transmembrane region" description="Helical" evidence="8">
    <location>
        <begin position="322"/>
        <end position="344"/>
    </location>
</feature>
<comment type="caution">
    <text evidence="10">The sequence shown here is derived from an EMBL/GenBank/DDBJ whole genome shotgun (WGS) entry which is preliminary data.</text>
</comment>
<feature type="transmembrane region" description="Helical" evidence="8">
    <location>
        <begin position="99"/>
        <end position="123"/>
    </location>
</feature>
<reference evidence="10 11" key="1">
    <citation type="submission" date="2016-11" db="EMBL/GenBank/DDBJ databases">
        <title>The macronuclear genome of Stentor coeruleus: a giant cell with tiny introns.</title>
        <authorList>
            <person name="Slabodnick M."/>
            <person name="Ruby J.G."/>
            <person name="Reiff S.B."/>
            <person name="Swart E.C."/>
            <person name="Gosai S."/>
            <person name="Prabakaran S."/>
            <person name="Witkowska E."/>
            <person name="Larue G.E."/>
            <person name="Fisher S."/>
            <person name="Freeman R.M."/>
            <person name="Gunawardena J."/>
            <person name="Chu W."/>
            <person name="Stover N.A."/>
            <person name="Gregory B.D."/>
            <person name="Nowacki M."/>
            <person name="Derisi J."/>
            <person name="Roy S.W."/>
            <person name="Marshall W.F."/>
            <person name="Sood P."/>
        </authorList>
    </citation>
    <scope>NUCLEOTIDE SEQUENCE [LARGE SCALE GENOMIC DNA]</scope>
    <source>
        <strain evidence="10">WM001</strain>
    </source>
</reference>
<dbReference type="PANTHER" id="PTHR47823">
    <property type="entry name" value="ION_TRANS DOMAIN-CONTAINING PROTEIN"/>
    <property type="match status" value="1"/>
</dbReference>
<gene>
    <name evidence="10" type="ORF">SteCoe_27990</name>
</gene>
<dbReference type="Gene3D" id="2.60.120.10">
    <property type="entry name" value="Jelly Rolls"/>
    <property type="match status" value="1"/>
</dbReference>
<keyword evidence="4 8" id="KW-1133">Transmembrane helix</keyword>
<dbReference type="PRINTS" id="PR01463">
    <property type="entry name" value="EAGCHANLFMLY"/>
</dbReference>
<evidence type="ECO:0000256" key="8">
    <source>
        <dbReference type="SAM" id="Phobius"/>
    </source>
</evidence>
<feature type="transmembrane region" description="Helical" evidence="8">
    <location>
        <begin position="291"/>
        <end position="310"/>
    </location>
</feature>
<dbReference type="Gene3D" id="1.10.287.70">
    <property type="match status" value="1"/>
</dbReference>
<dbReference type="AlphaFoldDB" id="A0A1R2B978"/>
<evidence type="ECO:0000256" key="3">
    <source>
        <dbReference type="ARBA" id="ARBA00022692"/>
    </source>
</evidence>
<evidence type="ECO:0000256" key="7">
    <source>
        <dbReference type="ARBA" id="ARBA00023303"/>
    </source>
</evidence>
<keyword evidence="11" id="KW-1185">Reference proteome</keyword>
<accession>A0A1R2B978</accession>
<dbReference type="PANTHER" id="PTHR47823:SF9">
    <property type="entry name" value="CHROMOSOME UNDETERMINED SCAFFOLD_10, WHOLE GENOME SHOTGUN SEQUENCE"/>
    <property type="match status" value="1"/>
</dbReference>
<keyword evidence="7" id="KW-0407">Ion channel</keyword>
<evidence type="ECO:0000256" key="4">
    <source>
        <dbReference type="ARBA" id="ARBA00022989"/>
    </source>
</evidence>
<dbReference type="SUPFAM" id="SSF81324">
    <property type="entry name" value="Voltage-gated potassium channels"/>
    <property type="match status" value="1"/>
</dbReference>
<dbReference type="InterPro" id="IPR018490">
    <property type="entry name" value="cNMP-bd_dom_sf"/>
</dbReference>
<dbReference type="GO" id="GO:0005249">
    <property type="term" value="F:voltage-gated potassium channel activity"/>
    <property type="evidence" value="ECO:0007669"/>
    <property type="project" value="InterPro"/>
</dbReference>
<dbReference type="SMART" id="SM00100">
    <property type="entry name" value="cNMP"/>
    <property type="match status" value="1"/>
</dbReference>
<sequence>MNKRLKVLRNTQDLSCSSETLFDTSLNNLIKKSYREVWQRAFKKIQLERKIRRFTVLKKQNPFAVVDESLELINQNSELYYPQSEKLSKFIIHPHGNLYLFWTLLLSICLLYLATYGTYYIAFSDYNKDTVQMRIEITIDIVFILDIFINMSLAYYDKNNFLVIKKCRIFLKNFAGWAIIDLISAVPFGIIIAYGNYKKLPKIVFFRYVTKLIRLVNTIKKLRNFLLIRKVDYFVIKYNKTFHVLKTFIILSLFIHLVSCFFYISAKFDDFDIDTWVSRNHMNEAIPSERYLASVYWAITTLATIGYGDIVPFTVTEKIIAIVWMIVGVYVVSFSVGQFAIIYYSQNIRDSQINEMLLIVADYSNKTFIPSPIQKRLKLCVHNISMVNRTCKIEKILKDIPSDLRYEIATNIHNQAMLKIPFFTIKNKKLISTLAFMLDYVAISPQETLWTQNEFADGIFFIVEGQVKYVYNDLLFFMYSEGHYFGDVEIFMKQERKFSVYSCYTCKLFKITKDCLLMIKEDFTQFYKEIKTAVEKRCRNLIYNLAEMIVVNFYYSGRILQISHECIQEKASELYQNIFGKCEHNINEEALNAFHSQLEITQQALDSTINMLKVVKRIL</sequence>
<evidence type="ECO:0000259" key="9">
    <source>
        <dbReference type="PROSITE" id="PS50042"/>
    </source>
</evidence>
<dbReference type="InterPro" id="IPR003938">
    <property type="entry name" value="K_chnl_volt-dep_EAG/ELK/ERG"/>
</dbReference>
<keyword evidence="2" id="KW-0813">Transport</keyword>
<evidence type="ECO:0000256" key="6">
    <source>
        <dbReference type="ARBA" id="ARBA00023136"/>
    </source>
</evidence>
<protein>
    <recommendedName>
        <fullName evidence="9">Cyclic nucleotide-binding domain-containing protein</fullName>
    </recommendedName>
</protein>
<feature type="domain" description="Cyclic nucleotide-binding" evidence="9">
    <location>
        <begin position="422"/>
        <end position="519"/>
    </location>
</feature>
<dbReference type="OrthoDB" id="447251at2759"/>
<dbReference type="EMBL" id="MPUH01000829">
    <property type="protein sequence ID" value="OMJ73332.1"/>
    <property type="molecule type" value="Genomic_DNA"/>
</dbReference>
<keyword evidence="5" id="KW-0406">Ion transport</keyword>
<proteinExistence type="predicted"/>